<dbReference type="CDD" id="cd16913">
    <property type="entry name" value="YkuD_like"/>
    <property type="match status" value="1"/>
</dbReference>
<evidence type="ECO:0000256" key="7">
    <source>
        <dbReference type="PROSITE-ProRule" id="PRU01373"/>
    </source>
</evidence>
<keyword evidence="3" id="KW-0808">Transferase</keyword>
<feature type="active site" description="Nucleophile" evidence="7">
    <location>
        <position position="300"/>
    </location>
</feature>
<evidence type="ECO:0000259" key="9">
    <source>
        <dbReference type="PROSITE" id="PS52029"/>
    </source>
</evidence>
<dbReference type="PANTHER" id="PTHR41533:SF2">
    <property type="entry name" value="BLR7131 PROTEIN"/>
    <property type="match status" value="1"/>
</dbReference>
<reference evidence="10 11" key="1">
    <citation type="submission" date="2020-03" db="EMBL/GenBank/DDBJ databases">
        <title>Genomic Encyclopedia of Type Strains, Phase III (KMG-III): the genomes of soil and plant-associated and newly described type strains.</title>
        <authorList>
            <person name="Whitman W."/>
        </authorList>
    </citation>
    <scope>NUCLEOTIDE SEQUENCE [LARGE SCALE GENOMIC DNA]</scope>
    <source>
        <strain evidence="10 11">CECT 8804</strain>
    </source>
</reference>
<evidence type="ECO:0000256" key="8">
    <source>
        <dbReference type="SAM" id="SignalP"/>
    </source>
</evidence>
<dbReference type="EMBL" id="JAAOZC010000010">
    <property type="protein sequence ID" value="NIJ09389.1"/>
    <property type="molecule type" value="Genomic_DNA"/>
</dbReference>
<dbReference type="SUPFAM" id="SSF141523">
    <property type="entry name" value="L,D-transpeptidase catalytic domain-like"/>
    <property type="match status" value="1"/>
</dbReference>
<dbReference type="InterPro" id="IPR045380">
    <property type="entry name" value="LD_TPept_scaffold_dom"/>
</dbReference>
<sequence length="370" mass="40641">MRFLALVTAALLAGAATASAPQATPRWSEQDLAQLADTVEAARDEGLHESYSGTAIAMMAPGADTDGQADTIALALARDFYEGSDRMRSDPSWHLTRGKLDYRTWLNAALARHSIEKSLRDLLPATANYEAVQTEMVRCRRKHGDCGALEVNLDRLRALPRDLGRRYLIVNVPAYRLDLIEDGKIVASHKVIVGKPNKQTPIFKATVTGVTINPWWNVPCSIVDESIGKLIRTNPEEAARRGYVFTKSANGTLTVRQKPGPDNALGQIKLEMPNPYDVYIHDTPSRNLFLHDRRALSHGCIRTEDPEGLAASLLGNDKALAIGLLLGTRISKTIPLSPPLPVYVVYLTAGIDPETGKLARYDDIYHRDGD</sequence>
<keyword evidence="11" id="KW-1185">Reference proteome</keyword>
<protein>
    <submittedName>
        <fullName evidence="10">Murein L,D-transpeptidase YcbB/YkuD</fullName>
    </submittedName>
</protein>
<comment type="caution">
    <text evidence="10">The sequence shown here is derived from an EMBL/GenBank/DDBJ whole genome shotgun (WGS) entry which is preliminary data.</text>
</comment>
<evidence type="ECO:0000256" key="1">
    <source>
        <dbReference type="ARBA" id="ARBA00004752"/>
    </source>
</evidence>
<feature type="active site" description="Proton donor/acceptor" evidence="7">
    <location>
        <position position="281"/>
    </location>
</feature>
<keyword evidence="6 7" id="KW-0961">Cell wall biogenesis/degradation</keyword>
<dbReference type="Gene3D" id="2.40.440.10">
    <property type="entry name" value="L,D-transpeptidase catalytic domain-like"/>
    <property type="match status" value="1"/>
</dbReference>
<dbReference type="RefSeq" id="WP_167074965.1">
    <property type="nucleotide sequence ID" value="NZ_JAAOZC010000010.1"/>
</dbReference>
<feature type="signal peptide" evidence="8">
    <location>
        <begin position="1"/>
        <end position="20"/>
    </location>
</feature>
<comment type="pathway">
    <text evidence="1 7">Cell wall biogenesis; peptidoglycan biosynthesis.</text>
</comment>
<evidence type="ECO:0000256" key="2">
    <source>
        <dbReference type="ARBA" id="ARBA00005992"/>
    </source>
</evidence>
<organism evidence="10 11">
    <name type="scientific">Sphingomonas vulcanisoli</name>
    <dbReference type="NCBI Taxonomy" id="1658060"/>
    <lineage>
        <taxon>Bacteria</taxon>
        <taxon>Pseudomonadati</taxon>
        <taxon>Pseudomonadota</taxon>
        <taxon>Alphaproteobacteria</taxon>
        <taxon>Sphingomonadales</taxon>
        <taxon>Sphingomonadaceae</taxon>
        <taxon>Sphingomonas</taxon>
    </lineage>
</organism>
<dbReference type="PROSITE" id="PS52029">
    <property type="entry name" value="LD_TPASE"/>
    <property type="match status" value="1"/>
</dbReference>
<dbReference type="InterPro" id="IPR005490">
    <property type="entry name" value="LD_TPept_cat_dom"/>
</dbReference>
<evidence type="ECO:0000256" key="6">
    <source>
        <dbReference type="ARBA" id="ARBA00023316"/>
    </source>
</evidence>
<gene>
    <name evidence="10" type="ORF">FHS31_003021</name>
</gene>
<comment type="similarity">
    <text evidence="2">Belongs to the YkuD family.</text>
</comment>
<dbReference type="Pfam" id="PF20142">
    <property type="entry name" value="Scaffold"/>
    <property type="match status" value="1"/>
</dbReference>
<keyword evidence="4 7" id="KW-0133">Cell shape</keyword>
<dbReference type="Pfam" id="PF03734">
    <property type="entry name" value="YkuD"/>
    <property type="match status" value="1"/>
</dbReference>
<dbReference type="Proteomes" id="UP000727456">
    <property type="component" value="Unassembled WGS sequence"/>
</dbReference>
<accession>A0ABX0TXD9</accession>
<keyword evidence="8" id="KW-0732">Signal</keyword>
<proteinExistence type="inferred from homology"/>
<evidence type="ECO:0000256" key="4">
    <source>
        <dbReference type="ARBA" id="ARBA00022960"/>
    </source>
</evidence>
<evidence type="ECO:0000256" key="5">
    <source>
        <dbReference type="ARBA" id="ARBA00022984"/>
    </source>
</evidence>
<keyword evidence="5 7" id="KW-0573">Peptidoglycan synthesis</keyword>
<name>A0ABX0TXD9_9SPHN</name>
<evidence type="ECO:0000313" key="10">
    <source>
        <dbReference type="EMBL" id="NIJ09389.1"/>
    </source>
</evidence>
<evidence type="ECO:0000313" key="11">
    <source>
        <dbReference type="Proteomes" id="UP000727456"/>
    </source>
</evidence>
<feature type="domain" description="L,D-TPase catalytic" evidence="9">
    <location>
        <begin position="166"/>
        <end position="333"/>
    </location>
</feature>
<dbReference type="PANTHER" id="PTHR41533">
    <property type="entry name" value="L,D-TRANSPEPTIDASE HI_1667-RELATED"/>
    <property type="match status" value="1"/>
</dbReference>
<evidence type="ECO:0000256" key="3">
    <source>
        <dbReference type="ARBA" id="ARBA00022679"/>
    </source>
</evidence>
<dbReference type="InterPro" id="IPR052905">
    <property type="entry name" value="LD-transpeptidase_YkuD-like"/>
</dbReference>
<feature type="chain" id="PRO_5047307988" evidence="8">
    <location>
        <begin position="21"/>
        <end position="370"/>
    </location>
</feature>
<dbReference type="InterPro" id="IPR038063">
    <property type="entry name" value="Transpep_catalytic_dom"/>
</dbReference>